<dbReference type="HOGENOM" id="CLU_071949_0_0_1"/>
<dbReference type="EMBL" id="CT868330">
    <property type="protein sequence ID" value="CAK79390.1"/>
    <property type="molecule type" value="Genomic_DNA"/>
</dbReference>
<evidence type="ECO:0000259" key="6">
    <source>
        <dbReference type="PROSITE" id="PS50262"/>
    </source>
</evidence>
<dbReference type="PROSITE" id="PS50262">
    <property type="entry name" value="G_PROTEIN_RECEP_F1_2"/>
    <property type="match status" value="1"/>
</dbReference>
<dbReference type="Proteomes" id="UP000000600">
    <property type="component" value="Unassembled WGS sequence"/>
</dbReference>
<evidence type="ECO:0000256" key="5">
    <source>
        <dbReference type="SAM" id="Phobius"/>
    </source>
</evidence>
<gene>
    <name evidence="7" type="ORF">GSPATT00014336001</name>
</gene>
<dbReference type="Gene3D" id="1.20.1070.10">
    <property type="entry name" value="Rhodopsin 7-helix transmembrane proteins"/>
    <property type="match status" value="1"/>
</dbReference>
<name>A0D8M3_PARTE</name>
<dbReference type="OMA" id="YFFDNMR"/>
<dbReference type="OrthoDB" id="305052at2759"/>
<protein>
    <recommendedName>
        <fullName evidence="6">G-protein coupled receptors family 1 profile domain-containing protein</fullName>
    </recommendedName>
</protein>
<keyword evidence="4 5" id="KW-0472">Membrane</keyword>
<comment type="subcellular location">
    <subcellularLocation>
        <location evidence="1">Membrane</location>
        <topology evidence="1">Multi-pass membrane protein</topology>
    </subcellularLocation>
</comment>
<dbReference type="GO" id="GO:0005886">
    <property type="term" value="C:plasma membrane"/>
    <property type="evidence" value="ECO:0000318"/>
    <property type="project" value="GO_Central"/>
</dbReference>
<dbReference type="InterPro" id="IPR000276">
    <property type="entry name" value="GPCR_Rhodpsn"/>
</dbReference>
<reference evidence="7 8" key="1">
    <citation type="journal article" date="2006" name="Nature">
        <title>Global trends of whole-genome duplications revealed by the ciliate Paramecium tetraurelia.</title>
        <authorList>
            <consortium name="Genoscope"/>
            <person name="Aury J.-M."/>
            <person name="Jaillon O."/>
            <person name="Duret L."/>
            <person name="Noel B."/>
            <person name="Jubin C."/>
            <person name="Porcel B.M."/>
            <person name="Segurens B."/>
            <person name="Daubin V."/>
            <person name="Anthouard V."/>
            <person name="Aiach N."/>
            <person name="Arnaiz O."/>
            <person name="Billaut A."/>
            <person name="Beisson J."/>
            <person name="Blanc I."/>
            <person name="Bouhouche K."/>
            <person name="Camara F."/>
            <person name="Duharcourt S."/>
            <person name="Guigo R."/>
            <person name="Gogendeau D."/>
            <person name="Katinka M."/>
            <person name="Keller A.-M."/>
            <person name="Kissmehl R."/>
            <person name="Klotz C."/>
            <person name="Koll F."/>
            <person name="Le Moue A."/>
            <person name="Lepere C."/>
            <person name="Malinsky S."/>
            <person name="Nowacki M."/>
            <person name="Nowak J.K."/>
            <person name="Plattner H."/>
            <person name="Poulain J."/>
            <person name="Ruiz F."/>
            <person name="Serrano V."/>
            <person name="Zagulski M."/>
            <person name="Dessen P."/>
            <person name="Betermier M."/>
            <person name="Weissenbach J."/>
            <person name="Scarpelli C."/>
            <person name="Schachter V."/>
            <person name="Sperling L."/>
            <person name="Meyer E."/>
            <person name="Cohen J."/>
            <person name="Wincker P."/>
        </authorList>
    </citation>
    <scope>NUCLEOTIDE SEQUENCE [LARGE SCALE GENOMIC DNA]</scope>
    <source>
        <strain evidence="7 8">Stock d4-2</strain>
    </source>
</reference>
<evidence type="ECO:0000256" key="3">
    <source>
        <dbReference type="ARBA" id="ARBA00022989"/>
    </source>
</evidence>
<dbReference type="SUPFAM" id="SSF81321">
    <property type="entry name" value="Family A G protein-coupled receptor-like"/>
    <property type="match status" value="1"/>
</dbReference>
<dbReference type="KEGG" id="ptm:GSPATT00014336001"/>
<dbReference type="Pfam" id="PF00001">
    <property type="entry name" value="7tm_1"/>
    <property type="match status" value="1"/>
</dbReference>
<feature type="transmembrane region" description="Helical" evidence="5">
    <location>
        <begin position="226"/>
        <end position="249"/>
    </location>
</feature>
<dbReference type="GeneID" id="5032571"/>
<evidence type="ECO:0000256" key="2">
    <source>
        <dbReference type="ARBA" id="ARBA00022692"/>
    </source>
</evidence>
<proteinExistence type="predicted"/>
<dbReference type="RefSeq" id="XP_001446787.1">
    <property type="nucleotide sequence ID" value="XM_001446750.1"/>
</dbReference>
<dbReference type="InParanoid" id="A0D8M3"/>
<accession>A0D8M3</accession>
<feature type="transmembrane region" description="Helical" evidence="5">
    <location>
        <begin position="37"/>
        <end position="55"/>
    </location>
</feature>
<evidence type="ECO:0000313" key="8">
    <source>
        <dbReference type="Proteomes" id="UP000000600"/>
    </source>
</evidence>
<dbReference type="InterPro" id="IPR017452">
    <property type="entry name" value="GPCR_Rhodpsn_7TM"/>
</dbReference>
<evidence type="ECO:0000313" key="7">
    <source>
        <dbReference type="EMBL" id="CAK79390.1"/>
    </source>
</evidence>
<organism evidence="7 8">
    <name type="scientific">Paramecium tetraurelia</name>
    <dbReference type="NCBI Taxonomy" id="5888"/>
    <lineage>
        <taxon>Eukaryota</taxon>
        <taxon>Sar</taxon>
        <taxon>Alveolata</taxon>
        <taxon>Ciliophora</taxon>
        <taxon>Intramacronucleata</taxon>
        <taxon>Oligohymenophorea</taxon>
        <taxon>Peniculida</taxon>
        <taxon>Parameciidae</taxon>
        <taxon>Paramecium</taxon>
    </lineage>
</organism>
<keyword evidence="3 5" id="KW-1133">Transmembrane helix</keyword>
<evidence type="ECO:0000256" key="1">
    <source>
        <dbReference type="ARBA" id="ARBA00004141"/>
    </source>
</evidence>
<feature type="domain" description="G-protein coupled receptors family 1 profile" evidence="6">
    <location>
        <begin position="15"/>
        <end position="249"/>
    </location>
</feature>
<keyword evidence="2 5" id="KW-0812">Transmembrane</keyword>
<sequence length="317" mass="37222">MKLLFYIFISLSVGGSTLMLTHLYFFDNMRVLAQRILFFLSISDFLYSIGLLLYVEPAFSDYNKFRFYVLFKEQQLNLEQQVLFCGAHLQHICYTFQSFKDNKELQNQRDIRRQSLYQVSIKTKVGFAIPILMSTPPLFFDSYAPTPQKVPVTCSISSNDENKSLDENRNLSLYLNLMLFYIPLIFTVLISVYFIMRSYFKIKKIKSQYELLTKQINIQLIFAKTLIFYPFGLCICWLPSLIVFLIFTFNNEWFQEIQINYFISGSGDSSIRFKFFAGVLQQFSLFGQQLDNEKITENLRQGGGGQDQCEKYDVQQL</sequence>
<dbReference type="GO" id="GO:0007189">
    <property type="term" value="P:adenylate cyclase-activating G protein-coupled receptor signaling pathway"/>
    <property type="evidence" value="ECO:0000318"/>
    <property type="project" value="GO_Central"/>
</dbReference>
<feature type="transmembrane region" description="Helical" evidence="5">
    <location>
        <begin position="173"/>
        <end position="196"/>
    </location>
</feature>
<dbReference type="AlphaFoldDB" id="A0D8M3"/>
<evidence type="ECO:0000256" key="4">
    <source>
        <dbReference type="ARBA" id="ARBA00023136"/>
    </source>
</evidence>
<dbReference type="GO" id="GO:0004930">
    <property type="term" value="F:G protein-coupled receptor activity"/>
    <property type="evidence" value="ECO:0000318"/>
    <property type="project" value="GO_Central"/>
</dbReference>
<dbReference type="PANTHER" id="PTHR23112">
    <property type="entry name" value="G PROTEIN-COUPLED RECEPTOR 157-RELATED"/>
    <property type="match status" value="1"/>
</dbReference>
<dbReference type="PANTHER" id="PTHR23112:SF0">
    <property type="entry name" value="TRANSMEMBRANE PROTEIN 116"/>
    <property type="match status" value="1"/>
</dbReference>
<feature type="transmembrane region" description="Helical" evidence="5">
    <location>
        <begin position="6"/>
        <end position="25"/>
    </location>
</feature>
<keyword evidence="8" id="KW-1185">Reference proteome</keyword>